<dbReference type="Proteomes" id="UP000067320">
    <property type="component" value="Chromosome"/>
</dbReference>
<organism evidence="2 3">
    <name type="scientific">Cronobacter condimenti 1330</name>
    <dbReference type="NCBI Taxonomy" id="1073999"/>
    <lineage>
        <taxon>Bacteria</taxon>
        <taxon>Pseudomonadati</taxon>
        <taxon>Pseudomonadota</taxon>
        <taxon>Gammaproteobacteria</taxon>
        <taxon>Enterobacterales</taxon>
        <taxon>Enterobacteriaceae</taxon>
        <taxon>Cronobacter</taxon>
    </lineage>
</organism>
<keyword evidence="3" id="KW-1185">Reference proteome</keyword>
<sequence>MNILKNLLIWHFYTAVYVIILTFLFVIIPEESLYNLIYGIQTETDAVAWDNIHITILLISALFLNSLVICYLSRLPFARFK</sequence>
<evidence type="ECO:0000256" key="1">
    <source>
        <dbReference type="SAM" id="Phobius"/>
    </source>
</evidence>
<keyword evidence="1" id="KW-0812">Transmembrane</keyword>
<keyword evidence="1" id="KW-1133">Transmembrane helix</keyword>
<keyword evidence="1" id="KW-0472">Membrane</keyword>
<feature type="transmembrane region" description="Helical" evidence="1">
    <location>
        <begin position="52"/>
        <end position="72"/>
    </location>
</feature>
<feature type="transmembrane region" description="Helical" evidence="1">
    <location>
        <begin position="7"/>
        <end position="28"/>
    </location>
</feature>
<dbReference type="EMBL" id="CP012264">
    <property type="protein sequence ID" value="ALB62840.1"/>
    <property type="molecule type" value="Genomic_DNA"/>
</dbReference>
<name>A0ABN4IA03_9ENTR</name>
<protein>
    <submittedName>
        <fullName evidence="2">Uncharacterized protein</fullName>
    </submittedName>
</protein>
<reference evidence="3" key="1">
    <citation type="submission" date="2015-09" db="EMBL/GenBank/DDBJ databases">
        <title>Cronobacter genome sequencing and assembly.</title>
        <authorList>
            <person name="Descombes P."/>
            <person name="Baert L."/>
            <person name="Ngom-Bru C."/>
            <person name="Barretto C."/>
        </authorList>
    </citation>
    <scope>NUCLEOTIDE SEQUENCE [LARGE SCALE GENOMIC DNA]</scope>
    <source>
        <strain evidence="3">LMG 26250</strain>
    </source>
</reference>
<evidence type="ECO:0000313" key="2">
    <source>
        <dbReference type="EMBL" id="ALB62840.1"/>
    </source>
</evidence>
<proteinExistence type="predicted"/>
<evidence type="ECO:0000313" key="3">
    <source>
        <dbReference type="Proteomes" id="UP000067320"/>
    </source>
</evidence>
<accession>A0ABN4IA03</accession>
<gene>
    <name evidence="2" type="ORF">AFK62_10135</name>
</gene>
<reference evidence="2 3" key="2">
    <citation type="journal article" date="2016" name="Genome Announc.">
        <title>Fully Closed Genome Sequences of Five Type Strains of the Genus Cronobacter and One Cronobacter sakazakii Strain.</title>
        <authorList>
            <person name="Moine D."/>
            <person name="Kassam M."/>
            <person name="Baert L."/>
            <person name="Tang Y."/>
            <person name="Barretto C."/>
            <person name="Ngom Bru C."/>
            <person name="Klijn A."/>
            <person name="Descombes P."/>
        </authorList>
    </citation>
    <scope>NUCLEOTIDE SEQUENCE [LARGE SCALE GENOMIC DNA]</scope>
    <source>
        <strain evidence="2 3">LMG 26250</strain>
    </source>
</reference>